<dbReference type="EMBL" id="BK032839">
    <property type="protein sequence ID" value="DAF63345.1"/>
    <property type="molecule type" value="Genomic_DNA"/>
</dbReference>
<evidence type="ECO:0000313" key="1">
    <source>
        <dbReference type="EMBL" id="DAF63345.1"/>
    </source>
</evidence>
<proteinExistence type="predicted"/>
<reference evidence="1" key="1">
    <citation type="journal article" date="2021" name="Proc. Natl. Acad. Sci. U.S.A.">
        <title>A Catalog of Tens of Thousands of Viruses from Human Metagenomes Reveals Hidden Associations with Chronic Diseases.</title>
        <authorList>
            <person name="Tisza M.J."/>
            <person name="Buck C.B."/>
        </authorList>
    </citation>
    <scope>NUCLEOTIDE SEQUENCE</scope>
    <source>
        <strain evidence="1">CtvI513</strain>
    </source>
</reference>
<organism evidence="1">
    <name type="scientific">Siphoviridae sp. ctvI513</name>
    <dbReference type="NCBI Taxonomy" id="2827965"/>
    <lineage>
        <taxon>Viruses</taxon>
        <taxon>Duplodnaviria</taxon>
        <taxon>Heunggongvirae</taxon>
        <taxon>Uroviricota</taxon>
        <taxon>Caudoviricetes</taxon>
    </lineage>
</organism>
<protein>
    <submittedName>
        <fullName evidence="1">Uncharacterized protein</fullName>
    </submittedName>
</protein>
<accession>A0A8S5TJK0</accession>
<sequence>MIEKKVEESTACNAFMKNATAVILEYVLEVGIDKAVKDCVKDSKIVHCFPHLESYAKEHGFI</sequence>
<name>A0A8S5TJK0_9CAUD</name>